<protein>
    <submittedName>
        <fullName evidence="1">Uncharacterized protein</fullName>
    </submittedName>
</protein>
<comment type="caution">
    <text evidence="1">The sequence shown here is derived from an EMBL/GenBank/DDBJ whole genome shotgun (WGS) entry which is preliminary data.</text>
</comment>
<proteinExistence type="predicted"/>
<keyword evidence="2" id="KW-1185">Reference proteome</keyword>
<evidence type="ECO:0000313" key="1">
    <source>
        <dbReference type="EMBL" id="KAJ4451815.1"/>
    </source>
</evidence>
<reference evidence="1 2" key="1">
    <citation type="journal article" date="2022" name="Allergy">
        <title>Genome assembly and annotation of Periplaneta americana reveal a comprehensive cockroach allergen profile.</title>
        <authorList>
            <person name="Wang L."/>
            <person name="Xiong Q."/>
            <person name="Saelim N."/>
            <person name="Wang L."/>
            <person name="Nong W."/>
            <person name="Wan A.T."/>
            <person name="Shi M."/>
            <person name="Liu X."/>
            <person name="Cao Q."/>
            <person name="Hui J.H.L."/>
            <person name="Sookrung N."/>
            <person name="Leung T.F."/>
            <person name="Tungtrongchitr A."/>
            <person name="Tsui S.K.W."/>
        </authorList>
    </citation>
    <scope>NUCLEOTIDE SEQUENCE [LARGE SCALE GENOMIC DNA]</scope>
    <source>
        <strain evidence="1">PWHHKU_190912</strain>
    </source>
</reference>
<organism evidence="1 2">
    <name type="scientific">Periplaneta americana</name>
    <name type="common">American cockroach</name>
    <name type="synonym">Blatta americana</name>
    <dbReference type="NCBI Taxonomy" id="6978"/>
    <lineage>
        <taxon>Eukaryota</taxon>
        <taxon>Metazoa</taxon>
        <taxon>Ecdysozoa</taxon>
        <taxon>Arthropoda</taxon>
        <taxon>Hexapoda</taxon>
        <taxon>Insecta</taxon>
        <taxon>Pterygota</taxon>
        <taxon>Neoptera</taxon>
        <taxon>Polyneoptera</taxon>
        <taxon>Dictyoptera</taxon>
        <taxon>Blattodea</taxon>
        <taxon>Blattoidea</taxon>
        <taxon>Blattidae</taxon>
        <taxon>Blattinae</taxon>
        <taxon>Periplaneta</taxon>
    </lineage>
</organism>
<name>A0ABQ8U3X7_PERAM</name>
<accession>A0ABQ8U3X7</accession>
<sequence>METGRQKKKLYGAETMVAELLVASFTRLGEMSPGSNTESYPAFARIGWRENSGKNLNQVTCPDRDSNPGHLVSQTDALTVTPQFLARSRGFPVSGHLISVQRSEEEDQRRDRHSVSLLRIVMWALLGIPRLTVQRVYHRFRETGGYSRRPGSGRKRVTSARDDHFIVLNTLRDCHSTAVETRLQKIRRVKRTVRRRLDECALNSRRPAEGPELLQ</sequence>
<gene>
    <name evidence="1" type="ORF">ANN_03289</name>
</gene>
<dbReference type="Proteomes" id="UP001148838">
    <property type="component" value="Unassembled WGS sequence"/>
</dbReference>
<dbReference type="EMBL" id="JAJSOF020000001">
    <property type="protein sequence ID" value="KAJ4451815.1"/>
    <property type="molecule type" value="Genomic_DNA"/>
</dbReference>
<evidence type="ECO:0000313" key="2">
    <source>
        <dbReference type="Proteomes" id="UP001148838"/>
    </source>
</evidence>